<keyword evidence="7" id="KW-1185">Reference proteome</keyword>
<dbReference type="PANTHER" id="PTHR48022">
    <property type="entry name" value="PLASTIDIC GLUCOSE TRANSPORTER 4"/>
    <property type="match status" value="1"/>
</dbReference>
<dbReference type="GO" id="GO:0016020">
    <property type="term" value="C:membrane"/>
    <property type="evidence" value="ECO:0007669"/>
    <property type="project" value="UniProtKB-SubCell"/>
</dbReference>
<name>A0A9Q8PDY9_PASFU</name>
<comment type="subcellular location">
    <subcellularLocation>
        <location evidence="1">Membrane</location>
        <topology evidence="1">Multi-pass membrane protein</topology>
    </subcellularLocation>
</comment>
<protein>
    <submittedName>
        <fullName evidence="6">Uncharacterized protein</fullName>
    </submittedName>
</protein>
<evidence type="ECO:0000313" key="7">
    <source>
        <dbReference type="Proteomes" id="UP000756132"/>
    </source>
</evidence>
<proteinExistence type="predicted"/>
<evidence type="ECO:0000256" key="3">
    <source>
        <dbReference type="ARBA" id="ARBA00022989"/>
    </source>
</evidence>
<dbReference type="InterPro" id="IPR005828">
    <property type="entry name" value="MFS_sugar_transport-like"/>
</dbReference>
<dbReference type="InterPro" id="IPR036259">
    <property type="entry name" value="MFS_trans_sf"/>
</dbReference>
<dbReference type="KEGG" id="ffu:CLAFUR5_11594"/>
<dbReference type="Pfam" id="PF00083">
    <property type="entry name" value="Sugar_tr"/>
    <property type="match status" value="1"/>
</dbReference>
<evidence type="ECO:0000313" key="6">
    <source>
        <dbReference type="EMBL" id="UJO20689.1"/>
    </source>
</evidence>
<feature type="transmembrane region" description="Helical" evidence="5">
    <location>
        <begin position="22"/>
        <end position="39"/>
    </location>
</feature>
<evidence type="ECO:0000256" key="5">
    <source>
        <dbReference type="SAM" id="Phobius"/>
    </source>
</evidence>
<dbReference type="GO" id="GO:0005351">
    <property type="term" value="F:carbohydrate:proton symporter activity"/>
    <property type="evidence" value="ECO:0007669"/>
    <property type="project" value="TreeGrafter"/>
</dbReference>
<dbReference type="GeneID" id="71991472"/>
<dbReference type="AlphaFoldDB" id="A0A9Q8PDY9"/>
<dbReference type="PANTHER" id="PTHR48022:SF28">
    <property type="entry name" value="MAJOR FACILITATOR SUPERFAMILY (MFS) PROFILE DOMAIN-CONTAINING PROTEIN-RELATED"/>
    <property type="match status" value="1"/>
</dbReference>
<gene>
    <name evidence="6" type="ORF">CLAFUR5_11594</name>
</gene>
<keyword evidence="2 5" id="KW-0812">Transmembrane</keyword>
<reference evidence="6" key="1">
    <citation type="submission" date="2021-12" db="EMBL/GenBank/DDBJ databases">
        <authorList>
            <person name="Zaccaron A."/>
            <person name="Stergiopoulos I."/>
        </authorList>
    </citation>
    <scope>NUCLEOTIDE SEQUENCE</scope>
    <source>
        <strain evidence="6">Race5_Kim</strain>
    </source>
</reference>
<keyword evidence="3 5" id="KW-1133">Transmembrane helix</keyword>
<organism evidence="6 7">
    <name type="scientific">Passalora fulva</name>
    <name type="common">Tomato leaf mold</name>
    <name type="synonym">Cladosporium fulvum</name>
    <dbReference type="NCBI Taxonomy" id="5499"/>
    <lineage>
        <taxon>Eukaryota</taxon>
        <taxon>Fungi</taxon>
        <taxon>Dikarya</taxon>
        <taxon>Ascomycota</taxon>
        <taxon>Pezizomycotina</taxon>
        <taxon>Dothideomycetes</taxon>
        <taxon>Dothideomycetidae</taxon>
        <taxon>Mycosphaerellales</taxon>
        <taxon>Mycosphaerellaceae</taxon>
        <taxon>Fulvia</taxon>
    </lineage>
</organism>
<dbReference type="Proteomes" id="UP000756132">
    <property type="component" value="Chromosome 8"/>
</dbReference>
<accession>A0A9Q8PDY9</accession>
<reference evidence="6" key="2">
    <citation type="journal article" date="2022" name="Microb. Genom.">
        <title>A chromosome-scale genome assembly of the tomato pathogen Cladosporium fulvum reveals a compartmentalized genome architecture and the presence of a dispensable chromosome.</title>
        <authorList>
            <person name="Zaccaron A.Z."/>
            <person name="Chen L.H."/>
            <person name="Samaras A."/>
            <person name="Stergiopoulos I."/>
        </authorList>
    </citation>
    <scope>NUCLEOTIDE SEQUENCE</scope>
    <source>
        <strain evidence="6">Race5_Kim</strain>
    </source>
</reference>
<sequence length="94" mass="10305">MAVFAVVKITPIAFANVQWRTFIVYAVLIAAFIPVVYFFSSETKGIELEDIPLLFAKGGITGGVASSKGGRTVVQSSINEKIEVDHQRMERVET</sequence>
<dbReference type="EMBL" id="CP090170">
    <property type="protein sequence ID" value="UJO20689.1"/>
    <property type="molecule type" value="Genomic_DNA"/>
</dbReference>
<evidence type="ECO:0000256" key="4">
    <source>
        <dbReference type="ARBA" id="ARBA00023136"/>
    </source>
</evidence>
<dbReference type="OrthoDB" id="6133115at2759"/>
<dbReference type="InterPro" id="IPR050360">
    <property type="entry name" value="MFS_Sugar_Transporters"/>
</dbReference>
<keyword evidence="4 5" id="KW-0472">Membrane</keyword>
<dbReference type="Gene3D" id="1.20.1250.20">
    <property type="entry name" value="MFS general substrate transporter like domains"/>
    <property type="match status" value="1"/>
</dbReference>
<evidence type="ECO:0000256" key="1">
    <source>
        <dbReference type="ARBA" id="ARBA00004141"/>
    </source>
</evidence>
<evidence type="ECO:0000256" key="2">
    <source>
        <dbReference type="ARBA" id="ARBA00022692"/>
    </source>
</evidence>
<dbReference type="RefSeq" id="XP_047765055.1">
    <property type="nucleotide sequence ID" value="XM_047910742.1"/>
</dbReference>